<gene>
    <name evidence="2" type="ORF">TBIB3V08_LOCUS6843</name>
</gene>
<proteinExistence type="predicted"/>
<feature type="transmembrane region" description="Helical" evidence="1">
    <location>
        <begin position="20"/>
        <end position="37"/>
    </location>
</feature>
<reference evidence="2" key="1">
    <citation type="submission" date="2020-11" db="EMBL/GenBank/DDBJ databases">
        <authorList>
            <person name="Tran Van P."/>
        </authorList>
    </citation>
    <scope>NUCLEOTIDE SEQUENCE</scope>
</reference>
<dbReference type="EMBL" id="OD566677">
    <property type="protein sequence ID" value="CAD7444466.1"/>
    <property type="molecule type" value="Genomic_DNA"/>
</dbReference>
<evidence type="ECO:0000313" key="2">
    <source>
        <dbReference type="EMBL" id="CAD7444466.1"/>
    </source>
</evidence>
<evidence type="ECO:0000256" key="1">
    <source>
        <dbReference type="SAM" id="Phobius"/>
    </source>
</evidence>
<dbReference type="AlphaFoldDB" id="A0A7R9F1M3"/>
<keyword evidence="1" id="KW-0472">Membrane</keyword>
<protein>
    <submittedName>
        <fullName evidence="2">Uncharacterized protein</fullName>
    </submittedName>
</protein>
<accession>A0A7R9F1M3</accession>
<sequence>MKWKNEDVMEFLNLYKRGFILWNATGVVFILVAALIHKSNQGYEITDKYEIPMVPRFLYIAGGVSIFTGFVGVIAMLLGRLKIVLCLSGSKEGQLLVNIFETVQTCVSNCENSV</sequence>
<name>A0A7R9F1M3_9NEOP</name>
<keyword evidence="1" id="KW-0812">Transmembrane</keyword>
<feature type="transmembrane region" description="Helical" evidence="1">
    <location>
        <begin position="57"/>
        <end position="78"/>
    </location>
</feature>
<organism evidence="2">
    <name type="scientific">Timema bartmani</name>
    <dbReference type="NCBI Taxonomy" id="61472"/>
    <lineage>
        <taxon>Eukaryota</taxon>
        <taxon>Metazoa</taxon>
        <taxon>Ecdysozoa</taxon>
        <taxon>Arthropoda</taxon>
        <taxon>Hexapoda</taxon>
        <taxon>Insecta</taxon>
        <taxon>Pterygota</taxon>
        <taxon>Neoptera</taxon>
        <taxon>Polyneoptera</taxon>
        <taxon>Phasmatodea</taxon>
        <taxon>Timematodea</taxon>
        <taxon>Timematoidea</taxon>
        <taxon>Timematidae</taxon>
        <taxon>Timema</taxon>
    </lineage>
</organism>
<keyword evidence="1" id="KW-1133">Transmembrane helix</keyword>